<evidence type="ECO:0000313" key="2">
    <source>
        <dbReference type="EMBL" id="QCE00069.1"/>
    </source>
</evidence>
<dbReference type="Pfam" id="PF04398">
    <property type="entry name" value="DUF538"/>
    <property type="match status" value="1"/>
</dbReference>
<feature type="signal peptide" evidence="1">
    <location>
        <begin position="1"/>
        <end position="16"/>
    </location>
</feature>
<proteinExistence type="predicted"/>
<protein>
    <submittedName>
        <fullName evidence="2">Uncharacterized protein</fullName>
    </submittedName>
</protein>
<evidence type="ECO:0000256" key="1">
    <source>
        <dbReference type="SAM" id="SignalP"/>
    </source>
</evidence>
<dbReference type="Proteomes" id="UP000501690">
    <property type="component" value="Linkage Group LG7"/>
</dbReference>
<dbReference type="PANTHER" id="PTHR31676">
    <property type="entry name" value="T31J12.3 PROTEIN-RELATED"/>
    <property type="match status" value="1"/>
</dbReference>
<dbReference type="PANTHER" id="PTHR31676:SF110">
    <property type="entry name" value="TRANSMEMBRANE PROTEIN"/>
    <property type="match status" value="1"/>
</dbReference>
<keyword evidence="1" id="KW-0732">Signal</keyword>
<name>A0A4D6MIN8_VIGUN</name>
<dbReference type="EMBL" id="CP039351">
    <property type="protein sequence ID" value="QCE00069.1"/>
    <property type="molecule type" value="Genomic_DNA"/>
</dbReference>
<keyword evidence="3" id="KW-1185">Reference proteome</keyword>
<gene>
    <name evidence="2" type="ORF">DEO72_LG7g1355</name>
</gene>
<dbReference type="Gene3D" id="2.30.240.10">
    <property type="entry name" value="At5g01610-like"/>
    <property type="match status" value="1"/>
</dbReference>
<dbReference type="AlphaFoldDB" id="A0A4D6MIN8"/>
<dbReference type="SUPFAM" id="SSF141562">
    <property type="entry name" value="At5g01610-like"/>
    <property type="match status" value="1"/>
</dbReference>
<organism evidence="2 3">
    <name type="scientific">Vigna unguiculata</name>
    <name type="common">Cowpea</name>
    <dbReference type="NCBI Taxonomy" id="3917"/>
    <lineage>
        <taxon>Eukaryota</taxon>
        <taxon>Viridiplantae</taxon>
        <taxon>Streptophyta</taxon>
        <taxon>Embryophyta</taxon>
        <taxon>Tracheophyta</taxon>
        <taxon>Spermatophyta</taxon>
        <taxon>Magnoliopsida</taxon>
        <taxon>eudicotyledons</taxon>
        <taxon>Gunneridae</taxon>
        <taxon>Pentapetalae</taxon>
        <taxon>rosids</taxon>
        <taxon>fabids</taxon>
        <taxon>Fabales</taxon>
        <taxon>Fabaceae</taxon>
        <taxon>Papilionoideae</taxon>
        <taxon>50 kb inversion clade</taxon>
        <taxon>NPAAA clade</taxon>
        <taxon>indigoferoid/millettioid clade</taxon>
        <taxon>Phaseoleae</taxon>
        <taxon>Vigna</taxon>
    </lineage>
</organism>
<feature type="chain" id="PRO_5020031910" evidence="1">
    <location>
        <begin position="17"/>
        <end position="200"/>
    </location>
</feature>
<dbReference type="InterPro" id="IPR007493">
    <property type="entry name" value="DUF538"/>
</dbReference>
<dbReference type="FunFam" id="2.30.240.10:FF:000002">
    <property type="entry name" value="Uncharacterized protein At3g07460"/>
    <property type="match status" value="1"/>
</dbReference>
<evidence type="ECO:0000313" key="3">
    <source>
        <dbReference type="Proteomes" id="UP000501690"/>
    </source>
</evidence>
<dbReference type="InterPro" id="IPR036758">
    <property type="entry name" value="At5g01610-like"/>
</dbReference>
<reference evidence="2 3" key="1">
    <citation type="submission" date="2019-04" db="EMBL/GenBank/DDBJ databases">
        <title>An improved genome assembly and genetic linkage map for asparagus bean, Vigna unguiculata ssp. sesquipedialis.</title>
        <authorList>
            <person name="Xia Q."/>
            <person name="Zhang R."/>
            <person name="Dong Y."/>
        </authorList>
    </citation>
    <scope>NUCLEOTIDE SEQUENCE [LARGE SCALE GENOMIC DNA]</scope>
    <source>
        <tissue evidence="2">Leaf</tissue>
    </source>
</reference>
<accession>A0A4D6MIN8</accession>
<sequence>MLFFLLLLALVSPTASLSRRTNATTIYEVLSDYGLPMGLFPKGVKDFGLAHDGSFWVHLDEACNAKFENELHYERNVSGHLSCGMIDALTGLQAQDLFLWLEVMSIRVDVPTTGLIYFDVGAAFKRFPLSLFETPPECVAVRSNQHHAPSQTWELHLSGIFCDDEDCDEVVFGGCIDAVNPGNRFFLVIKWVYVEDGMMC</sequence>